<evidence type="ECO:0000256" key="5">
    <source>
        <dbReference type="ARBA" id="ARBA00050508"/>
    </source>
</evidence>
<dbReference type="SUPFAM" id="SSF51197">
    <property type="entry name" value="Clavaminate synthase-like"/>
    <property type="match status" value="1"/>
</dbReference>
<dbReference type="Proteomes" id="UP000195402">
    <property type="component" value="Unassembled WGS sequence"/>
</dbReference>
<evidence type="ECO:0000256" key="4">
    <source>
        <dbReference type="ARBA" id="ARBA00023004"/>
    </source>
</evidence>
<keyword evidence="4 6" id="KW-0408">Iron</keyword>
<proteinExistence type="inferred from homology"/>
<feature type="domain" description="Fe2OG dioxygenase" evidence="7">
    <location>
        <begin position="236"/>
        <end position="336"/>
    </location>
</feature>
<dbReference type="PRINTS" id="PR00682">
    <property type="entry name" value="IPNSYNTHASE"/>
</dbReference>
<dbReference type="PROSITE" id="PS51471">
    <property type="entry name" value="FE2OG_OXY"/>
    <property type="match status" value="1"/>
</dbReference>
<dbReference type="InterPro" id="IPR027443">
    <property type="entry name" value="IPNS-like_sf"/>
</dbReference>
<dbReference type="InterPro" id="IPR026992">
    <property type="entry name" value="DIOX_N"/>
</dbReference>
<dbReference type="InterPro" id="IPR005123">
    <property type="entry name" value="Oxoglu/Fe-dep_dioxygenase_dom"/>
</dbReference>
<dbReference type="EMBL" id="MVGT01002617">
    <property type="protein sequence ID" value="OVA07280.1"/>
    <property type="molecule type" value="Genomic_DNA"/>
</dbReference>
<sequence length="416" mass="47312">MDSSASTLLLCPPLELNNNNNNNNNNNKDQRRDNAADRVFIFDSSLLQKQTRIPSQFIWPHGDLVFQSREELREPIVDLHGFINGDEVAARGAADIVRSACLNHGFFQVINHGVDEHLISAAHAHMDAFFKLPINQKLKAWKKPGSTSGYSGAHADRFSSKLPWKETLSFGYNNDESDESIVVDYFTSVLGKDFEQTGLVYQKYCEAMKELSLVIMELLAISLGIDRLHFRRFFQDSNSIMRCNYYPPCQEPSLTLGAGPHCDPTSLTILHQDQVGGLEVFAHNKWQAVRPRPDALVINIGDTFMALSNGRYKSCLHRAVVNRYRERRSLAFFVCPKEDKVVRPPQDLVFRTTSSDDKTGTSCCSRKYPDFTWSDFLYFTQNHYRADVTTLQSFTHWLLHHKSKSKSKSKSSSSTN</sequence>
<evidence type="ECO:0000256" key="6">
    <source>
        <dbReference type="RuleBase" id="RU003682"/>
    </source>
</evidence>
<comment type="caution">
    <text evidence="8">The sequence shown here is derived from an EMBL/GenBank/DDBJ whole genome shotgun (WGS) entry which is preliminary data.</text>
</comment>
<dbReference type="Pfam" id="PF14226">
    <property type="entry name" value="DIOX_N"/>
    <property type="match status" value="1"/>
</dbReference>
<name>A0A200Q9Z3_MACCD</name>
<dbReference type="InterPro" id="IPR044861">
    <property type="entry name" value="IPNS-like_FE2OG_OXY"/>
</dbReference>
<gene>
    <name evidence="8" type="ORF">BVC80_1601g18</name>
</gene>
<dbReference type="Gene3D" id="2.60.120.330">
    <property type="entry name" value="B-lactam Antibiotic, Isopenicillin N Synthase, Chain"/>
    <property type="match status" value="1"/>
</dbReference>
<evidence type="ECO:0000259" key="7">
    <source>
        <dbReference type="PROSITE" id="PS51471"/>
    </source>
</evidence>
<protein>
    <submittedName>
        <fullName evidence="8">Isopenicillin N synthase</fullName>
    </submittedName>
</protein>
<dbReference type="GO" id="GO:0016491">
    <property type="term" value="F:oxidoreductase activity"/>
    <property type="evidence" value="ECO:0007669"/>
    <property type="project" value="UniProtKB-KW"/>
</dbReference>
<keyword evidence="3 6" id="KW-0560">Oxidoreductase</keyword>
<dbReference type="GO" id="GO:0046872">
    <property type="term" value="F:metal ion binding"/>
    <property type="evidence" value="ECO:0007669"/>
    <property type="project" value="UniProtKB-KW"/>
</dbReference>
<dbReference type="InterPro" id="IPR050231">
    <property type="entry name" value="Iron_ascorbate_oxido_reductase"/>
</dbReference>
<keyword evidence="9" id="KW-1185">Reference proteome</keyword>
<comment type="catalytic activity">
    <reaction evidence="5">
        <text>gibberellin A12 + 2 2-oxoglutarate + 3 O2 + H(+) = gibberellin A9 + 2 succinate + 3 CO2 + 2 H2O</text>
        <dbReference type="Rhea" id="RHEA:60772"/>
        <dbReference type="ChEBI" id="CHEBI:15377"/>
        <dbReference type="ChEBI" id="CHEBI:15378"/>
        <dbReference type="ChEBI" id="CHEBI:15379"/>
        <dbReference type="ChEBI" id="CHEBI:16526"/>
        <dbReference type="ChEBI" id="CHEBI:16810"/>
        <dbReference type="ChEBI" id="CHEBI:30031"/>
        <dbReference type="ChEBI" id="CHEBI:58627"/>
        <dbReference type="ChEBI" id="CHEBI:73255"/>
    </reaction>
    <physiologicalReaction direction="left-to-right" evidence="5">
        <dbReference type="Rhea" id="RHEA:60773"/>
    </physiologicalReaction>
</comment>
<evidence type="ECO:0000313" key="9">
    <source>
        <dbReference type="Proteomes" id="UP000195402"/>
    </source>
</evidence>
<comment type="similarity">
    <text evidence="6">Belongs to the iron/ascorbate-dependent oxidoreductase family.</text>
</comment>
<organism evidence="8 9">
    <name type="scientific">Macleaya cordata</name>
    <name type="common">Five-seeded plume-poppy</name>
    <name type="synonym">Bocconia cordata</name>
    <dbReference type="NCBI Taxonomy" id="56857"/>
    <lineage>
        <taxon>Eukaryota</taxon>
        <taxon>Viridiplantae</taxon>
        <taxon>Streptophyta</taxon>
        <taxon>Embryophyta</taxon>
        <taxon>Tracheophyta</taxon>
        <taxon>Spermatophyta</taxon>
        <taxon>Magnoliopsida</taxon>
        <taxon>Ranunculales</taxon>
        <taxon>Papaveraceae</taxon>
        <taxon>Papaveroideae</taxon>
        <taxon>Macleaya</taxon>
    </lineage>
</organism>
<accession>A0A200Q9Z3</accession>
<comment type="cofactor">
    <cofactor evidence="1">
        <name>L-ascorbate</name>
        <dbReference type="ChEBI" id="CHEBI:38290"/>
    </cofactor>
</comment>
<evidence type="ECO:0000256" key="2">
    <source>
        <dbReference type="ARBA" id="ARBA00022723"/>
    </source>
</evidence>
<evidence type="ECO:0000313" key="8">
    <source>
        <dbReference type="EMBL" id="OVA07280.1"/>
    </source>
</evidence>
<dbReference type="Pfam" id="PF03171">
    <property type="entry name" value="2OG-FeII_Oxy"/>
    <property type="match status" value="1"/>
</dbReference>
<dbReference type="STRING" id="56857.A0A200Q9Z3"/>
<dbReference type="AlphaFoldDB" id="A0A200Q9Z3"/>
<evidence type="ECO:0000256" key="3">
    <source>
        <dbReference type="ARBA" id="ARBA00023002"/>
    </source>
</evidence>
<dbReference type="FunFam" id="2.60.120.330:FF:000003">
    <property type="entry name" value="Gibberellin 20 oxidase 2"/>
    <property type="match status" value="1"/>
</dbReference>
<reference evidence="8 9" key="1">
    <citation type="journal article" date="2017" name="Mol. Plant">
        <title>The Genome of Medicinal Plant Macleaya cordata Provides New Insights into Benzylisoquinoline Alkaloids Metabolism.</title>
        <authorList>
            <person name="Liu X."/>
            <person name="Liu Y."/>
            <person name="Huang P."/>
            <person name="Ma Y."/>
            <person name="Qing Z."/>
            <person name="Tang Q."/>
            <person name="Cao H."/>
            <person name="Cheng P."/>
            <person name="Zheng Y."/>
            <person name="Yuan Z."/>
            <person name="Zhou Y."/>
            <person name="Liu J."/>
            <person name="Tang Z."/>
            <person name="Zhuo Y."/>
            <person name="Zhang Y."/>
            <person name="Yu L."/>
            <person name="Huang J."/>
            <person name="Yang P."/>
            <person name="Peng Q."/>
            <person name="Zhang J."/>
            <person name="Jiang W."/>
            <person name="Zhang Z."/>
            <person name="Lin K."/>
            <person name="Ro D.K."/>
            <person name="Chen X."/>
            <person name="Xiong X."/>
            <person name="Shang Y."/>
            <person name="Huang S."/>
            <person name="Zeng J."/>
        </authorList>
    </citation>
    <scope>NUCLEOTIDE SEQUENCE [LARGE SCALE GENOMIC DNA]</scope>
    <source>
        <strain evidence="9">cv. BLH2017</strain>
        <tissue evidence="8">Root</tissue>
    </source>
</reference>
<dbReference type="OrthoDB" id="288590at2759"/>
<evidence type="ECO:0000256" key="1">
    <source>
        <dbReference type="ARBA" id="ARBA00001961"/>
    </source>
</evidence>
<dbReference type="GO" id="GO:0009685">
    <property type="term" value="P:gibberellin metabolic process"/>
    <property type="evidence" value="ECO:0007669"/>
    <property type="project" value="UniProtKB-ARBA"/>
</dbReference>
<dbReference type="InParanoid" id="A0A200Q9Z3"/>
<dbReference type="OMA" id="FCDAMNG"/>
<dbReference type="PANTHER" id="PTHR47990">
    <property type="entry name" value="2-OXOGLUTARATE (2OG) AND FE(II)-DEPENDENT OXYGENASE SUPERFAMILY PROTEIN-RELATED"/>
    <property type="match status" value="1"/>
</dbReference>
<keyword evidence="2 6" id="KW-0479">Metal-binding</keyword>